<proteinExistence type="predicted"/>
<keyword evidence="1" id="KW-0732">Signal</keyword>
<feature type="signal peptide" evidence="1">
    <location>
        <begin position="1"/>
        <end position="18"/>
    </location>
</feature>
<name>A0A976MAU9_THEOR</name>
<gene>
    <name evidence="2" type="ORF">MACK_000056</name>
</gene>
<dbReference type="AlphaFoldDB" id="A0A976MAU9"/>
<evidence type="ECO:0000313" key="2">
    <source>
        <dbReference type="EMBL" id="UKJ99990.1"/>
    </source>
</evidence>
<accession>A0A976MAU9</accession>
<evidence type="ECO:0000256" key="1">
    <source>
        <dbReference type="SAM" id="SignalP"/>
    </source>
</evidence>
<reference evidence="2" key="1">
    <citation type="submission" date="2022-07" db="EMBL/GenBank/DDBJ databases">
        <title>Evaluation of T. orientalis genome assembly methods using nanopore sequencing and analysis of variation between genomes.</title>
        <authorList>
            <person name="Yam J."/>
            <person name="Micallef M.L."/>
            <person name="Liu M."/>
            <person name="Djordjevic S.P."/>
            <person name="Bogema D.R."/>
            <person name="Jenkins C."/>
        </authorList>
    </citation>
    <scope>NUCLEOTIDE SEQUENCE</scope>
    <source>
        <strain evidence="2">Goon Nure</strain>
    </source>
</reference>
<evidence type="ECO:0000313" key="3">
    <source>
        <dbReference type="Proteomes" id="UP000244811"/>
    </source>
</evidence>
<feature type="chain" id="PRO_5037540197" evidence="1">
    <location>
        <begin position="19"/>
        <end position="176"/>
    </location>
</feature>
<dbReference type="Proteomes" id="UP000244811">
    <property type="component" value="Chromosome 1"/>
</dbReference>
<organism evidence="2 3">
    <name type="scientific">Theileria orientalis</name>
    <dbReference type="NCBI Taxonomy" id="68886"/>
    <lineage>
        <taxon>Eukaryota</taxon>
        <taxon>Sar</taxon>
        <taxon>Alveolata</taxon>
        <taxon>Apicomplexa</taxon>
        <taxon>Aconoidasida</taxon>
        <taxon>Piroplasmida</taxon>
        <taxon>Theileriidae</taxon>
        <taxon>Theileria</taxon>
    </lineage>
</organism>
<dbReference type="EMBL" id="CP056069">
    <property type="protein sequence ID" value="UKJ99990.1"/>
    <property type="molecule type" value="Genomic_DNA"/>
</dbReference>
<protein>
    <submittedName>
        <fullName evidence="2">Uncharacterized protein</fullName>
    </submittedName>
</protein>
<sequence>MNKFFAFFFAFGAFFASAAGPVVFDKPLLTGTDDRFAAVLHGKAGVPELGGEKKLRFLMLVPKLGADLTGGFKSGLTPKPLDFLKLDDGEVLLDLVAFSDCKEWFAVAVKKFGAGFVFEKFLHGAKGKANTALGGVDELVDFLKGKLTSELFKGALPLLPAHLVVLKLHAAFARLV</sequence>